<dbReference type="GeneID" id="25902305"/>
<gene>
    <name evidence="2" type="ORF">SARC_01801</name>
</gene>
<dbReference type="InterPro" id="IPR016137">
    <property type="entry name" value="RGS"/>
</dbReference>
<dbReference type="RefSeq" id="XP_014159944.1">
    <property type="nucleotide sequence ID" value="XM_014304469.1"/>
</dbReference>
<protein>
    <recommendedName>
        <fullName evidence="1">RGS domain-containing protein</fullName>
    </recommendedName>
</protein>
<evidence type="ECO:0000313" key="2">
    <source>
        <dbReference type="EMBL" id="KNC86043.1"/>
    </source>
</evidence>
<dbReference type="EMBL" id="KQ241671">
    <property type="protein sequence ID" value="KNC86043.1"/>
    <property type="molecule type" value="Genomic_DNA"/>
</dbReference>
<sequence>MAPNNMSLKLKFLRCLPLKSFNQSCKIDTDPKTEDTLIDTLSISKGDKNHASKVKQSGRRSKALAKSCSSMLNVASACELHVPARRSSIFGPRPVRDSMSTPRLAEVLSFREDNYPTARVDFVRYTRARACEENVLFLMEFEKFHTLVERTRGQDKYHELVMAIAVKIVDDYVHDQALHPLNIDSKLKTQVLGYILDCDLENIILSLSSIAKEIVAILEYGVWEQFVEWRRSQ</sequence>
<keyword evidence="3" id="KW-1185">Reference proteome</keyword>
<dbReference type="OrthoDB" id="196547at2759"/>
<accession>A0A0L0GCT2</accession>
<dbReference type="InterPro" id="IPR044926">
    <property type="entry name" value="RGS_subdomain_2"/>
</dbReference>
<dbReference type="Proteomes" id="UP000054560">
    <property type="component" value="Unassembled WGS sequence"/>
</dbReference>
<organism evidence="2 3">
    <name type="scientific">Sphaeroforma arctica JP610</name>
    <dbReference type="NCBI Taxonomy" id="667725"/>
    <lineage>
        <taxon>Eukaryota</taxon>
        <taxon>Ichthyosporea</taxon>
        <taxon>Ichthyophonida</taxon>
        <taxon>Sphaeroforma</taxon>
    </lineage>
</organism>
<dbReference type="InterPro" id="IPR036305">
    <property type="entry name" value="RGS_sf"/>
</dbReference>
<dbReference type="Gene3D" id="1.10.167.10">
    <property type="entry name" value="Regulator of G-protein Signalling 4, domain 2"/>
    <property type="match status" value="1"/>
</dbReference>
<reference evidence="2 3" key="1">
    <citation type="submission" date="2011-02" db="EMBL/GenBank/DDBJ databases">
        <title>The Genome Sequence of Sphaeroforma arctica JP610.</title>
        <authorList>
            <consortium name="The Broad Institute Genome Sequencing Platform"/>
            <person name="Russ C."/>
            <person name="Cuomo C."/>
            <person name="Young S.K."/>
            <person name="Zeng Q."/>
            <person name="Gargeya S."/>
            <person name="Alvarado L."/>
            <person name="Berlin A."/>
            <person name="Chapman S.B."/>
            <person name="Chen Z."/>
            <person name="Freedman E."/>
            <person name="Gellesch M."/>
            <person name="Goldberg J."/>
            <person name="Griggs A."/>
            <person name="Gujja S."/>
            <person name="Heilman E."/>
            <person name="Heiman D."/>
            <person name="Howarth C."/>
            <person name="Mehta T."/>
            <person name="Neiman D."/>
            <person name="Pearson M."/>
            <person name="Roberts A."/>
            <person name="Saif S."/>
            <person name="Shea T."/>
            <person name="Shenoy N."/>
            <person name="Sisk P."/>
            <person name="Stolte C."/>
            <person name="Sykes S."/>
            <person name="White J."/>
            <person name="Yandava C."/>
            <person name="Burger G."/>
            <person name="Gray M.W."/>
            <person name="Holland P.W.H."/>
            <person name="King N."/>
            <person name="Lang F.B.F."/>
            <person name="Roger A.J."/>
            <person name="Ruiz-Trillo I."/>
            <person name="Haas B."/>
            <person name="Nusbaum C."/>
            <person name="Birren B."/>
        </authorList>
    </citation>
    <scope>NUCLEOTIDE SEQUENCE [LARGE SCALE GENOMIC DNA]</scope>
    <source>
        <strain evidence="2 3">JP610</strain>
    </source>
</reference>
<dbReference type="Pfam" id="PF00615">
    <property type="entry name" value="RGS"/>
    <property type="match status" value="1"/>
</dbReference>
<evidence type="ECO:0000313" key="3">
    <source>
        <dbReference type="Proteomes" id="UP000054560"/>
    </source>
</evidence>
<dbReference type="AlphaFoldDB" id="A0A0L0GCT2"/>
<dbReference type="PROSITE" id="PS50132">
    <property type="entry name" value="RGS"/>
    <property type="match status" value="1"/>
</dbReference>
<feature type="domain" description="RGS" evidence="1">
    <location>
        <begin position="116"/>
        <end position="228"/>
    </location>
</feature>
<evidence type="ECO:0000259" key="1">
    <source>
        <dbReference type="PROSITE" id="PS50132"/>
    </source>
</evidence>
<dbReference type="SUPFAM" id="SSF48097">
    <property type="entry name" value="Regulator of G-protein signaling, RGS"/>
    <property type="match status" value="1"/>
</dbReference>
<proteinExistence type="predicted"/>
<name>A0A0L0GCT2_9EUKA</name>